<dbReference type="FunFam" id="3.40.50.2000:FF:000380">
    <property type="entry name" value="UDP-glucuronosyltransferase"/>
    <property type="match status" value="1"/>
</dbReference>
<evidence type="ECO:0000256" key="6">
    <source>
        <dbReference type="ARBA" id="ARBA00022692"/>
    </source>
</evidence>
<keyword evidence="8 11" id="KW-1133">Transmembrane helix</keyword>
<dbReference type="Pfam" id="PF10322">
    <property type="entry name" value="7TM_GPCR_Sru"/>
    <property type="match status" value="1"/>
</dbReference>
<dbReference type="GO" id="GO:0016020">
    <property type="term" value="C:membrane"/>
    <property type="evidence" value="ECO:0007669"/>
    <property type="project" value="UniProtKB-SubCell"/>
</dbReference>
<feature type="transmembrane region" description="Helical" evidence="11">
    <location>
        <begin position="22"/>
        <end position="42"/>
    </location>
</feature>
<reference evidence="12 13" key="1">
    <citation type="submission" date="2022-04" db="EMBL/GenBank/DDBJ databases">
        <title>Chromosome-level reference genomes for two strains of Caenorhabditis briggsae: an improved platform for comparative genomics.</title>
        <authorList>
            <person name="Stevens L."/>
            <person name="Andersen E."/>
        </authorList>
    </citation>
    <scope>NUCLEOTIDE SEQUENCE [LARGE SCALE GENOMIC DNA]</scope>
    <source>
        <strain evidence="12">VX34</strain>
        <tissue evidence="12">Whole-organism</tissue>
    </source>
</reference>
<feature type="transmembrane region" description="Helical" evidence="11">
    <location>
        <begin position="673"/>
        <end position="694"/>
    </location>
</feature>
<dbReference type="AlphaFoldDB" id="A0AAE9JDK2"/>
<keyword evidence="9 11" id="KW-0472">Membrane</keyword>
<keyword evidence="4" id="KW-0328">Glycosyltransferase</keyword>
<evidence type="ECO:0000256" key="7">
    <source>
        <dbReference type="ARBA" id="ARBA00022729"/>
    </source>
</evidence>
<proteinExistence type="inferred from homology"/>
<dbReference type="PANTHER" id="PTHR48043:SF23">
    <property type="entry name" value="UDP-GLUCURONOSYLTRANSFERASE"/>
    <property type="match status" value="1"/>
</dbReference>
<keyword evidence="13" id="KW-1185">Reference proteome</keyword>
<dbReference type="GO" id="GO:0015020">
    <property type="term" value="F:glucuronosyltransferase activity"/>
    <property type="evidence" value="ECO:0007669"/>
    <property type="project" value="UniProtKB-EC"/>
</dbReference>
<evidence type="ECO:0000313" key="12">
    <source>
        <dbReference type="EMBL" id="UMM27430.1"/>
    </source>
</evidence>
<evidence type="ECO:0000256" key="5">
    <source>
        <dbReference type="ARBA" id="ARBA00022679"/>
    </source>
</evidence>
<protein>
    <recommendedName>
        <fullName evidence="3">glucuronosyltransferase</fullName>
        <ecNumber evidence="3">2.4.1.17</ecNumber>
    </recommendedName>
</protein>
<dbReference type="PROSITE" id="PS00375">
    <property type="entry name" value="UDPGT"/>
    <property type="match status" value="1"/>
</dbReference>
<dbReference type="EC" id="2.4.1.17" evidence="3"/>
<dbReference type="Gene3D" id="3.40.50.2000">
    <property type="entry name" value="Glycogen Phosphorylase B"/>
    <property type="match status" value="2"/>
</dbReference>
<dbReference type="Proteomes" id="UP000829354">
    <property type="component" value="Chromosome IV"/>
</dbReference>
<comment type="similarity">
    <text evidence="2">Belongs to the UDP-glycosyltransferase family.</text>
</comment>
<dbReference type="InterPro" id="IPR050271">
    <property type="entry name" value="UDP-glycosyltransferase"/>
</dbReference>
<feature type="transmembrane region" description="Helical" evidence="11">
    <location>
        <begin position="77"/>
        <end position="99"/>
    </location>
</feature>
<name>A0AAE9JDK2_CAEBR</name>
<dbReference type="InterPro" id="IPR003839">
    <property type="entry name" value="7TM_GPCR_serpentine_rcpt_Sru"/>
</dbReference>
<evidence type="ECO:0000256" key="1">
    <source>
        <dbReference type="ARBA" id="ARBA00004167"/>
    </source>
</evidence>
<dbReference type="InterPro" id="IPR035595">
    <property type="entry name" value="UDP_glycos_trans_CS"/>
</dbReference>
<dbReference type="EMBL" id="CP092623">
    <property type="protein sequence ID" value="UMM27430.1"/>
    <property type="molecule type" value="Genomic_DNA"/>
</dbReference>
<keyword evidence="6 11" id="KW-0812">Transmembrane</keyword>
<evidence type="ECO:0000256" key="8">
    <source>
        <dbReference type="ARBA" id="ARBA00022989"/>
    </source>
</evidence>
<organism evidence="12 13">
    <name type="scientific">Caenorhabditis briggsae</name>
    <dbReference type="NCBI Taxonomy" id="6238"/>
    <lineage>
        <taxon>Eukaryota</taxon>
        <taxon>Metazoa</taxon>
        <taxon>Ecdysozoa</taxon>
        <taxon>Nematoda</taxon>
        <taxon>Chromadorea</taxon>
        <taxon>Rhabditida</taxon>
        <taxon>Rhabditina</taxon>
        <taxon>Rhabditomorpha</taxon>
        <taxon>Rhabditoidea</taxon>
        <taxon>Rhabditidae</taxon>
        <taxon>Peloderinae</taxon>
        <taxon>Caenorhabditis</taxon>
    </lineage>
</organism>
<dbReference type="FunFam" id="3.40.50.2000:FF:000038">
    <property type="entry name" value="UDP-GlucuronosylTransferase"/>
    <property type="match status" value="1"/>
</dbReference>
<dbReference type="CDD" id="cd03784">
    <property type="entry name" value="GT1_Gtf-like"/>
    <property type="match status" value="1"/>
</dbReference>
<evidence type="ECO:0000256" key="2">
    <source>
        <dbReference type="ARBA" id="ARBA00009995"/>
    </source>
</evidence>
<evidence type="ECO:0000256" key="9">
    <source>
        <dbReference type="ARBA" id="ARBA00023136"/>
    </source>
</evidence>
<comment type="catalytic activity">
    <reaction evidence="10">
        <text>glucuronate acceptor + UDP-alpha-D-glucuronate = acceptor beta-D-glucuronoside + UDP + H(+)</text>
        <dbReference type="Rhea" id="RHEA:21032"/>
        <dbReference type="ChEBI" id="CHEBI:15378"/>
        <dbReference type="ChEBI" id="CHEBI:58052"/>
        <dbReference type="ChEBI" id="CHEBI:58223"/>
        <dbReference type="ChEBI" id="CHEBI:132367"/>
        <dbReference type="ChEBI" id="CHEBI:132368"/>
        <dbReference type="EC" id="2.4.1.17"/>
    </reaction>
</comment>
<feature type="transmembrane region" description="Helical" evidence="11">
    <location>
        <begin position="120"/>
        <end position="146"/>
    </location>
</feature>
<evidence type="ECO:0000256" key="3">
    <source>
        <dbReference type="ARBA" id="ARBA00012544"/>
    </source>
</evidence>
<evidence type="ECO:0000313" key="13">
    <source>
        <dbReference type="Proteomes" id="UP000829354"/>
    </source>
</evidence>
<dbReference type="PANTHER" id="PTHR48043">
    <property type="entry name" value="EG:EG0003.4 PROTEIN-RELATED"/>
    <property type="match status" value="1"/>
</dbReference>
<keyword evidence="5" id="KW-0808">Transferase</keyword>
<sequence length="717" mass="81320">MPVVRFIIVAFPKSHVKINTNIVRYGVPLTIIFPICFTFYLIPALGVCKQRAAPYPFGAIWIYYIDSAFGLRNSFFHLYNLVFWMTVSVIANLLLFYQVRRARSKLIRAQTSGASKKSHTSITITTLAMIAFYVTNGSFLLMYIFYYGTTSYFSYAEIMRPFGNDLQTCVVTWVFYLTHPAFQQRITSILVLLVAATSCVDSYKILMYSNLFGHSHVKMLAAAADVLTDAGHNVTVLMPVMDPMLRNKTSLKSTKNTIFVEAGENVEELMEEMREFLTNLWTADNANPLVMLAKAGDMARVFSEQCKRVMSEPGLIEKLKAENYDLAITEPFDTCAYALFEAMNVRAHVAILSASRFDHVTEVIGQPIAASYVPGTQSTMGDRMTMGERLGNYIQYFFGSYFFTNLGDADFEAAKTIVPIKRSWREVLPEASFILTNQIPLLEFPAPTFDKIVPIGGLSVKTEKKHLKLDEKWSKILGIRKHNVFISFGSNAKSMDMPDEFKKSLLEVFKAMPDTTFIWKYENEKDKIVDHLDNVYLGEWLPQNELLADPRLSVFITHGGLGSVTELAMMGKPAVMIPLFADQGRNGQMLKRHGGATVLHKNDLANPKLVRATLEEVIKNPKYRQNAERLAEMLTNQPTSPKETLVKYVEFAARFGKLPSLDNYGRHQSYIEYFFLDIIAIATVISLTSLYISYRIFRVVLRKIFCSKCSEKKSKKE</sequence>
<evidence type="ECO:0000256" key="4">
    <source>
        <dbReference type="ARBA" id="ARBA00022676"/>
    </source>
</evidence>
<keyword evidence="7" id="KW-0732">Signal</keyword>
<comment type="subcellular location">
    <subcellularLocation>
        <location evidence="1">Membrane</location>
        <topology evidence="1">Single-pass membrane protein</topology>
    </subcellularLocation>
</comment>
<accession>A0AAE9JDK2</accession>
<dbReference type="InterPro" id="IPR002213">
    <property type="entry name" value="UDP_glucos_trans"/>
</dbReference>
<dbReference type="Pfam" id="PF00201">
    <property type="entry name" value="UDPGT"/>
    <property type="match status" value="1"/>
</dbReference>
<gene>
    <name evidence="12" type="ORF">L5515_010724</name>
</gene>
<dbReference type="SUPFAM" id="SSF53756">
    <property type="entry name" value="UDP-Glycosyltransferase/glycogen phosphorylase"/>
    <property type="match status" value="1"/>
</dbReference>
<evidence type="ECO:0000256" key="10">
    <source>
        <dbReference type="ARBA" id="ARBA00047475"/>
    </source>
</evidence>
<evidence type="ECO:0000256" key="11">
    <source>
        <dbReference type="SAM" id="Phobius"/>
    </source>
</evidence>